<feature type="chain" id="PRO_5012352201" description="DUF2314 domain-containing protein" evidence="1">
    <location>
        <begin position="20"/>
        <end position="158"/>
    </location>
</feature>
<dbReference type="RefSeq" id="WP_088844615.1">
    <property type="nucleotide sequence ID" value="NZ_FYEW01000002.1"/>
</dbReference>
<feature type="signal peptide" evidence="1">
    <location>
        <begin position="1"/>
        <end position="19"/>
    </location>
</feature>
<proteinExistence type="predicted"/>
<keyword evidence="1" id="KW-0732">Signal</keyword>
<evidence type="ECO:0008006" key="4">
    <source>
        <dbReference type="Google" id="ProtNLM"/>
    </source>
</evidence>
<sequence>MRYCLCLLLAAFLATPVLGQQPVPASIAALVGQLEQNADEKLPEAPLKEARRTFAQTRQRYSRGLPPGSQLYLTAQILNEAAVPEPVVVRVASWEAGRVVGHIVRLHSDGTSVAAAPAEFEEAAVLDWALLRPNGSEEGNHLGKFLELEERLAALSDH</sequence>
<accession>A0A212UDT7</accession>
<dbReference type="Proteomes" id="UP000198131">
    <property type="component" value="Unassembled WGS sequence"/>
</dbReference>
<dbReference type="EMBL" id="FYEW01000002">
    <property type="protein sequence ID" value="SNC76363.1"/>
    <property type="molecule type" value="Genomic_DNA"/>
</dbReference>
<organism evidence="2 3">
    <name type="scientific">Hymenobacter gelipurpurascens</name>
    <dbReference type="NCBI Taxonomy" id="89968"/>
    <lineage>
        <taxon>Bacteria</taxon>
        <taxon>Pseudomonadati</taxon>
        <taxon>Bacteroidota</taxon>
        <taxon>Cytophagia</taxon>
        <taxon>Cytophagales</taxon>
        <taxon>Hymenobacteraceae</taxon>
        <taxon>Hymenobacter</taxon>
    </lineage>
</organism>
<name>A0A212UDT7_9BACT</name>
<dbReference type="OrthoDB" id="881662at2"/>
<gene>
    <name evidence="2" type="ORF">SAMN06265337_3348</name>
</gene>
<evidence type="ECO:0000313" key="3">
    <source>
        <dbReference type="Proteomes" id="UP000198131"/>
    </source>
</evidence>
<keyword evidence="3" id="KW-1185">Reference proteome</keyword>
<evidence type="ECO:0000256" key="1">
    <source>
        <dbReference type="SAM" id="SignalP"/>
    </source>
</evidence>
<protein>
    <recommendedName>
        <fullName evidence="4">DUF2314 domain-containing protein</fullName>
    </recommendedName>
</protein>
<dbReference type="AlphaFoldDB" id="A0A212UDT7"/>
<reference evidence="3" key="1">
    <citation type="submission" date="2017-06" db="EMBL/GenBank/DDBJ databases">
        <authorList>
            <person name="Varghese N."/>
            <person name="Submissions S."/>
        </authorList>
    </citation>
    <scope>NUCLEOTIDE SEQUENCE [LARGE SCALE GENOMIC DNA]</scope>
    <source>
        <strain evidence="3">DSM 11116</strain>
    </source>
</reference>
<evidence type="ECO:0000313" key="2">
    <source>
        <dbReference type="EMBL" id="SNC76363.1"/>
    </source>
</evidence>